<dbReference type="InterPro" id="IPR029058">
    <property type="entry name" value="AB_hydrolase_fold"/>
</dbReference>
<dbReference type="InterPro" id="IPR002925">
    <property type="entry name" value="Dienelactn_hydro"/>
</dbReference>
<keyword evidence="3" id="KW-1185">Reference proteome</keyword>
<organism evidence="2 3">
    <name type="scientific">Acidiferrobacter thiooxydans</name>
    <dbReference type="NCBI Taxonomy" id="163359"/>
    <lineage>
        <taxon>Bacteria</taxon>
        <taxon>Pseudomonadati</taxon>
        <taxon>Pseudomonadota</taxon>
        <taxon>Gammaproteobacteria</taxon>
        <taxon>Acidiferrobacterales</taxon>
        <taxon>Acidiferrobacteraceae</taxon>
        <taxon>Acidiferrobacter</taxon>
    </lineage>
</organism>
<dbReference type="EMBL" id="PSYR01000001">
    <property type="protein sequence ID" value="RCN58245.1"/>
    <property type="molecule type" value="Genomic_DNA"/>
</dbReference>
<dbReference type="InterPro" id="IPR051049">
    <property type="entry name" value="Dienelactone_hydrolase-like"/>
</dbReference>
<dbReference type="SUPFAM" id="SSF53474">
    <property type="entry name" value="alpha/beta-Hydrolases"/>
    <property type="match status" value="1"/>
</dbReference>
<dbReference type="PANTHER" id="PTHR46623:SF6">
    <property type="entry name" value="ALPHA_BETA-HYDROLASES SUPERFAMILY PROTEIN"/>
    <property type="match status" value="1"/>
</dbReference>
<dbReference type="GO" id="GO:0016787">
    <property type="term" value="F:hydrolase activity"/>
    <property type="evidence" value="ECO:0007669"/>
    <property type="project" value="UniProtKB-KW"/>
</dbReference>
<feature type="domain" description="Dienelactone hydrolase" evidence="1">
    <location>
        <begin position="15"/>
        <end position="234"/>
    </location>
</feature>
<dbReference type="PANTHER" id="PTHR46623">
    <property type="entry name" value="CARBOXYMETHYLENEBUTENOLIDASE-RELATED"/>
    <property type="match status" value="1"/>
</dbReference>
<dbReference type="Pfam" id="PF01738">
    <property type="entry name" value="DLH"/>
    <property type="match status" value="1"/>
</dbReference>
<dbReference type="Gene3D" id="3.40.50.1820">
    <property type="entry name" value="alpha/beta hydrolase"/>
    <property type="match status" value="1"/>
</dbReference>
<evidence type="ECO:0000313" key="2">
    <source>
        <dbReference type="EMBL" id="RCN58245.1"/>
    </source>
</evidence>
<gene>
    <name evidence="2" type="ORF">C4900_00075</name>
</gene>
<proteinExistence type="predicted"/>
<keyword evidence="2" id="KW-0378">Hydrolase</keyword>
<evidence type="ECO:0000313" key="3">
    <source>
        <dbReference type="Proteomes" id="UP000253250"/>
    </source>
</evidence>
<dbReference type="AlphaFoldDB" id="A0A368HJP8"/>
<protein>
    <submittedName>
        <fullName evidence="2">Dienelactone hydrolase family protein</fullName>
    </submittedName>
</protein>
<reference evidence="2 3" key="1">
    <citation type="submission" date="2018-02" db="EMBL/GenBank/DDBJ databases">
        <title>Insights into the biology of acidophilic members of the Acidiferrobacteraceae family derived from comparative genomic analyses.</title>
        <authorList>
            <person name="Issotta F."/>
            <person name="Thyssen C."/>
            <person name="Mena C."/>
            <person name="Moya A."/>
            <person name="Bellenberg S."/>
            <person name="Sproer C."/>
            <person name="Covarrubias P.C."/>
            <person name="Sand W."/>
            <person name="Quatrini R."/>
            <person name="Vera M."/>
        </authorList>
    </citation>
    <scope>NUCLEOTIDE SEQUENCE [LARGE SCALE GENOMIC DNA]</scope>
    <source>
        <strain evidence="3">m-1</strain>
    </source>
</reference>
<accession>A0A368HJP8</accession>
<evidence type="ECO:0000259" key="1">
    <source>
        <dbReference type="Pfam" id="PF01738"/>
    </source>
</evidence>
<dbReference type="RefSeq" id="WP_114282067.1">
    <property type="nucleotide sequence ID" value="NZ_PSYR01000001.1"/>
</dbReference>
<sequence length="241" mass="26095">MDDQKSAAYLDESGVRGYLVKPAGEPAPLVIVFMEIWGVNDHMRLVCERLAGLGFAAFVLDFFDGVLFESSDFQGAIAKLKALGDDGIMDAFGRALGHFKARKDVVADRLGVMGFCNGGRLAFLAATRYPRDIRATLCFYGGGIDNPDDRLGRTSVLGGVPQLQAPLLLCYGAKDASIAPDEHARVAESLSRANKRYTMSVFPDVGHAFMDKTGPAEARATEIGWRMTHNFLTANLTKGRA</sequence>
<comment type="caution">
    <text evidence="2">The sequence shown here is derived from an EMBL/GenBank/DDBJ whole genome shotgun (WGS) entry which is preliminary data.</text>
</comment>
<dbReference type="Proteomes" id="UP000253250">
    <property type="component" value="Unassembled WGS sequence"/>
</dbReference>
<name>A0A368HJP8_9GAMM</name>
<dbReference type="OrthoDB" id="9787933at2"/>